<dbReference type="GeneID" id="111011963"/>
<keyword evidence="1" id="KW-1185">Reference proteome</keyword>
<dbReference type="RefSeq" id="XP_022141661.1">
    <property type="nucleotide sequence ID" value="XM_022285969.1"/>
</dbReference>
<organism evidence="1 2">
    <name type="scientific">Momordica charantia</name>
    <name type="common">Bitter gourd</name>
    <name type="synonym">Balsam pear</name>
    <dbReference type="NCBI Taxonomy" id="3673"/>
    <lineage>
        <taxon>Eukaryota</taxon>
        <taxon>Viridiplantae</taxon>
        <taxon>Streptophyta</taxon>
        <taxon>Embryophyta</taxon>
        <taxon>Tracheophyta</taxon>
        <taxon>Spermatophyta</taxon>
        <taxon>Magnoliopsida</taxon>
        <taxon>eudicotyledons</taxon>
        <taxon>Gunneridae</taxon>
        <taxon>Pentapetalae</taxon>
        <taxon>rosids</taxon>
        <taxon>fabids</taxon>
        <taxon>Cucurbitales</taxon>
        <taxon>Cucurbitaceae</taxon>
        <taxon>Momordiceae</taxon>
        <taxon>Momordica</taxon>
    </lineage>
</organism>
<evidence type="ECO:0000313" key="2">
    <source>
        <dbReference type="RefSeq" id="XP_022141661.1"/>
    </source>
</evidence>
<dbReference type="AlphaFoldDB" id="A0A6J1CJW3"/>
<protein>
    <submittedName>
        <fullName evidence="2">Uncharacterized protein LOC111011963</fullName>
    </submittedName>
</protein>
<name>A0A6J1CJW3_MOMCH</name>
<gene>
    <name evidence="2" type="primary">LOC111011963</name>
</gene>
<accession>A0A6J1CJW3</accession>
<dbReference type="KEGG" id="mcha:111011963"/>
<proteinExistence type="predicted"/>
<reference evidence="2" key="1">
    <citation type="submission" date="2025-08" db="UniProtKB">
        <authorList>
            <consortium name="RefSeq"/>
        </authorList>
    </citation>
    <scope>IDENTIFICATION</scope>
    <source>
        <strain evidence="2">OHB3-1</strain>
    </source>
</reference>
<evidence type="ECO:0000313" key="1">
    <source>
        <dbReference type="Proteomes" id="UP000504603"/>
    </source>
</evidence>
<dbReference type="Proteomes" id="UP000504603">
    <property type="component" value="Unplaced"/>
</dbReference>
<sequence>MQIRVWPENDRVLLKPEPIADGTELAPNNPVMISEMAVTANGAIGSRAGGKVKSVIPKRRILVKTMIYNFIKDFIISLFRPPPSAVPEPPPPPPPIPNTIPSKIHGFITLINSISNRANLTATQQQYKKWPKST</sequence>